<proteinExistence type="predicted"/>
<feature type="region of interest" description="Disordered" evidence="1">
    <location>
        <begin position="136"/>
        <end position="170"/>
    </location>
</feature>
<keyword evidence="3" id="KW-1185">Reference proteome</keyword>
<sequence>MLTISANAVPVPMRGTNVSVNARLEIIPFPVSESVITRKTSVTQIFQRPMKPRYSVSGLGNASILNKNLKSPRGGSLDRRRFINKPDHRIFADKLKNIEGNVSTTNSGSNAAVSDDSSIGTGSVHDIMVAGTPILNLDHDSNANDEANDEANDDADSNNDSDGTQEYIED</sequence>
<dbReference type="AlphaFoldDB" id="A0A1R1PGP6"/>
<dbReference type="Proteomes" id="UP000188320">
    <property type="component" value="Unassembled WGS sequence"/>
</dbReference>
<evidence type="ECO:0000313" key="3">
    <source>
        <dbReference type="Proteomes" id="UP000188320"/>
    </source>
</evidence>
<protein>
    <submittedName>
        <fullName evidence="2">Uncharacterized protein</fullName>
    </submittedName>
</protein>
<organism evidence="2 3">
    <name type="scientific">Zancudomyces culisetae</name>
    <name type="common">Gut fungus</name>
    <name type="synonym">Smittium culisetae</name>
    <dbReference type="NCBI Taxonomy" id="1213189"/>
    <lineage>
        <taxon>Eukaryota</taxon>
        <taxon>Fungi</taxon>
        <taxon>Fungi incertae sedis</taxon>
        <taxon>Zoopagomycota</taxon>
        <taxon>Kickxellomycotina</taxon>
        <taxon>Harpellomycetes</taxon>
        <taxon>Harpellales</taxon>
        <taxon>Legeriomycetaceae</taxon>
        <taxon>Zancudomyces</taxon>
    </lineage>
</organism>
<name>A0A1R1PGP6_ZANCU</name>
<evidence type="ECO:0000256" key="1">
    <source>
        <dbReference type="SAM" id="MobiDB-lite"/>
    </source>
</evidence>
<reference evidence="3" key="1">
    <citation type="submission" date="2017-01" db="EMBL/GenBank/DDBJ databases">
        <authorList>
            <person name="Wang Y."/>
            <person name="White M."/>
            <person name="Kvist S."/>
            <person name="Moncalvo J.-M."/>
        </authorList>
    </citation>
    <scope>NUCLEOTIDE SEQUENCE [LARGE SCALE GENOMIC DNA]</scope>
    <source>
        <strain evidence="3">COL-18-3</strain>
    </source>
</reference>
<feature type="compositionally biased region" description="Acidic residues" evidence="1">
    <location>
        <begin position="146"/>
        <end position="159"/>
    </location>
</feature>
<accession>A0A1R1PGP6</accession>
<comment type="caution">
    <text evidence="2">The sequence shown here is derived from an EMBL/GenBank/DDBJ whole genome shotgun (WGS) entry which is preliminary data.</text>
</comment>
<evidence type="ECO:0000313" key="2">
    <source>
        <dbReference type="EMBL" id="OMH80151.1"/>
    </source>
</evidence>
<dbReference type="EMBL" id="LSSK01001291">
    <property type="protein sequence ID" value="OMH80151.1"/>
    <property type="molecule type" value="Genomic_DNA"/>
</dbReference>
<gene>
    <name evidence="2" type="ORF">AX774_g6419</name>
</gene>